<evidence type="ECO:0000256" key="2">
    <source>
        <dbReference type="ARBA" id="ARBA00022747"/>
    </source>
</evidence>
<comment type="caution">
    <text evidence="7">The sequence shown here is derived from an EMBL/GenBank/DDBJ whole genome shotgun (WGS) entry which is preliminary data.</text>
</comment>
<dbReference type="Proteomes" id="UP000310532">
    <property type="component" value="Unassembled WGS sequence"/>
</dbReference>
<evidence type="ECO:0000256" key="1">
    <source>
        <dbReference type="ARBA" id="ARBA00022722"/>
    </source>
</evidence>
<evidence type="ECO:0000256" key="4">
    <source>
        <dbReference type="ARBA" id="ARBA00022801"/>
    </source>
</evidence>
<evidence type="ECO:0000313" key="7">
    <source>
        <dbReference type="EMBL" id="TGY08881.1"/>
    </source>
</evidence>
<keyword evidence="4" id="KW-0378">Hydrolase</keyword>
<evidence type="ECO:0000256" key="6">
    <source>
        <dbReference type="ARBA" id="ARBA00093790"/>
    </source>
</evidence>
<dbReference type="GO" id="GO:0009307">
    <property type="term" value="P:DNA restriction-modification system"/>
    <property type="evidence" value="ECO:0007669"/>
    <property type="project" value="InterPro"/>
</dbReference>
<gene>
    <name evidence="7" type="ORF">E5355_03075</name>
</gene>
<dbReference type="EMBL" id="SRYZ01000004">
    <property type="protein sequence ID" value="TGY08881.1"/>
    <property type="molecule type" value="Genomic_DNA"/>
</dbReference>
<organism evidence="7 8">
    <name type="scientific">Bacteroides muris</name>
    <name type="common">ex Afrizal et al. 2022</name>
    <dbReference type="NCBI Taxonomy" id="2516960"/>
    <lineage>
        <taxon>Bacteria</taxon>
        <taxon>Pseudomonadati</taxon>
        <taxon>Bacteroidota</taxon>
        <taxon>Bacteroidia</taxon>
        <taxon>Bacteroidales</taxon>
        <taxon>Bacteroidaceae</taxon>
        <taxon>Bacteroides</taxon>
    </lineage>
</organism>
<keyword evidence="2" id="KW-0680">Restriction system</keyword>
<proteinExistence type="predicted"/>
<dbReference type="Pfam" id="PF09520">
    <property type="entry name" value="RE_TdeIII"/>
    <property type="match status" value="1"/>
</dbReference>
<evidence type="ECO:0000313" key="8">
    <source>
        <dbReference type="Proteomes" id="UP000310532"/>
    </source>
</evidence>
<keyword evidence="1" id="KW-0540">Nuclease</keyword>
<dbReference type="AlphaFoldDB" id="A0A4S2B4R2"/>
<sequence>MFFFFFNEPDEKNVTRYESVSEATLSIIQDMMDKVMDRVLVSDPFVTEKHRANKPLYAALVPDEIFKGSHFERRFVTPFGSAWEKLAVAVGKVYHGHCIKGCTIEGSVGEESLRRIQEVLNRLEHGFDGKKRLKPSWNEELTYILEGGGEPIPVSVTCDILIKSERTGKNYAFELKGPLPNSDQTKVSKEKMFKLLAMEGHPIDETFYTLPYNPYGKKENYNWSFPNRWFNMKEDKSVLIGEELWDFIGGAGTYQNFIKEINKLGKHYKERIYREFLGIEPPEGFDKDTLK</sequence>
<evidence type="ECO:0000256" key="5">
    <source>
        <dbReference type="ARBA" id="ARBA00093760"/>
    </source>
</evidence>
<keyword evidence="3 7" id="KW-0255">Endonuclease</keyword>
<name>A0A4S2B4R2_9BACE</name>
<accession>A0A4S2B4R2</accession>
<dbReference type="GO" id="GO:0003677">
    <property type="term" value="F:DNA binding"/>
    <property type="evidence" value="ECO:0007669"/>
    <property type="project" value="InterPro"/>
</dbReference>
<evidence type="ECO:0000256" key="3">
    <source>
        <dbReference type="ARBA" id="ARBA00022759"/>
    </source>
</evidence>
<dbReference type="RefSeq" id="WP_136009140.1">
    <property type="nucleotide sequence ID" value="NZ_SRYZ01000004.1"/>
</dbReference>
<dbReference type="InterPro" id="IPR019045">
    <property type="entry name" value="Restrct_endonuc_II_HinfI"/>
</dbReference>
<keyword evidence="8" id="KW-1185">Reference proteome</keyword>
<protein>
    <recommendedName>
        <fullName evidence="6">type II site-specific deoxyribonuclease</fullName>
        <ecNumber evidence="6">3.1.21.4</ecNumber>
    </recommendedName>
</protein>
<reference evidence="7 8" key="1">
    <citation type="submission" date="2019-04" db="EMBL/GenBank/DDBJ databases">
        <title>Microbes associate with the intestines of laboratory mice.</title>
        <authorList>
            <person name="Navarre W."/>
            <person name="Wong E."/>
            <person name="Huang K."/>
            <person name="Tropini C."/>
            <person name="Ng K."/>
            <person name="Yu B."/>
        </authorList>
    </citation>
    <scope>NUCLEOTIDE SEQUENCE [LARGE SCALE GENOMIC DNA]</scope>
    <source>
        <strain evidence="7 8">NM69_E16B</strain>
    </source>
</reference>
<dbReference type="EC" id="3.1.21.4" evidence="6"/>
<dbReference type="GO" id="GO:0009036">
    <property type="term" value="F:type II site-specific deoxyribonuclease activity"/>
    <property type="evidence" value="ECO:0007669"/>
    <property type="project" value="InterPro"/>
</dbReference>
<comment type="catalytic activity">
    <reaction evidence="5">
        <text>Endonucleolytic cleavage of DNA to give specific double-stranded fragments with terminal 5'-phosphates.</text>
        <dbReference type="EC" id="3.1.21.4"/>
    </reaction>
</comment>